<feature type="domain" description="2Fe-2S ferredoxin-type" evidence="4">
    <location>
        <begin position="238"/>
        <end position="332"/>
    </location>
</feature>
<evidence type="ECO:0000256" key="1">
    <source>
        <dbReference type="ARBA" id="ARBA00001974"/>
    </source>
</evidence>
<dbReference type="EMBL" id="JAKRCV010000002">
    <property type="protein sequence ID" value="MCG7320466.1"/>
    <property type="molecule type" value="Genomic_DNA"/>
</dbReference>
<dbReference type="CDD" id="cd06185">
    <property type="entry name" value="PDR_like"/>
    <property type="match status" value="1"/>
</dbReference>
<feature type="transmembrane region" description="Helical" evidence="3">
    <location>
        <begin position="112"/>
        <end position="131"/>
    </location>
</feature>
<dbReference type="PROSITE" id="PS00197">
    <property type="entry name" value="2FE2S_FER_1"/>
    <property type="match status" value="1"/>
</dbReference>
<proteinExistence type="predicted"/>
<keyword evidence="3" id="KW-1133">Transmembrane helix</keyword>
<feature type="domain" description="FAD-binding FR-type" evidence="5">
    <location>
        <begin position="7"/>
        <end position="109"/>
    </location>
</feature>
<evidence type="ECO:0000259" key="5">
    <source>
        <dbReference type="PROSITE" id="PS51384"/>
    </source>
</evidence>
<dbReference type="Gene3D" id="3.10.20.30">
    <property type="match status" value="1"/>
</dbReference>
<dbReference type="Gene3D" id="2.40.30.10">
    <property type="entry name" value="Translation factors"/>
    <property type="match status" value="1"/>
</dbReference>
<reference evidence="6 7" key="1">
    <citation type="submission" date="2022-02" db="EMBL/GenBank/DDBJ databases">
        <title>Uncovering new skin microbiome diversity through culturing and metagenomics.</title>
        <authorList>
            <person name="Conlan S."/>
            <person name="Deming C."/>
            <person name="Nisc Comparative Sequencing Program N."/>
            <person name="Segre J.A."/>
        </authorList>
    </citation>
    <scope>NUCLEOTIDE SEQUENCE [LARGE SCALE GENOMIC DNA]</scope>
    <source>
        <strain evidence="6 7">ACRQZ</strain>
    </source>
</reference>
<evidence type="ECO:0000259" key="4">
    <source>
        <dbReference type="PROSITE" id="PS51085"/>
    </source>
</evidence>
<dbReference type="InterPro" id="IPR017927">
    <property type="entry name" value="FAD-bd_FR_type"/>
</dbReference>
<dbReference type="PANTHER" id="PTHR47354:SF2">
    <property type="entry name" value="BLR2392 PROTEIN"/>
    <property type="match status" value="1"/>
</dbReference>
<dbReference type="CDD" id="cd00207">
    <property type="entry name" value="fer2"/>
    <property type="match status" value="1"/>
</dbReference>
<dbReference type="InterPro" id="IPR036010">
    <property type="entry name" value="2Fe-2S_ferredoxin-like_sf"/>
</dbReference>
<accession>A0ABS9PXW4</accession>
<comment type="cofactor">
    <cofactor evidence="1">
        <name>FAD</name>
        <dbReference type="ChEBI" id="CHEBI:57692"/>
    </cofactor>
</comment>
<dbReference type="Pfam" id="PF00111">
    <property type="entry name" value="Fer2"/>
    <property type="match status" value="1"/>
</dbReference>
<evidence type="ECO:0000313" key="6">
    <source>
        <dbReference type="EMBL" id="MCG7320466.1"/>
    </source>
</evidence>
<dbReference type="PROSITE" id="PS51384">
    <property type="entry name" value="FAD_FR"/>
    <property type="match status" value="1"/>
</dbReference>
<dbReference type="RefSeq" id="WP_239261469.1">
    <property type="nucleotide sequence ID" value="NZ_DAMCTM010000029.1"/>
</dbReference>
<dbReference type="InterPro" id="IPR050415">
    <property type="entry name" value="MRET"/>
</dbReference>
<protein>
    <submittedName>
        <fullName evidence="6">PDR/VanB family oxidoreductase</fullName>
    </submittedName>
</protein>
<dbReference type="Gene3D" id="3.40.50.80">
    <property type="entry name" value="Nucleotide-binding domain of ferredoxin-NADP reductase (FNR) module"/>
    <property type="match status" value="1"/>
</dbReference>
<comment type="caution">
    <text evidence="6">The sequence shown here is derived from an EMBL/GenBank/DDBJ whole genome shotgun (WGS) entry which is preliminary data.</text>
</comment>
<dbReference type="Proteomes" id="UP001521931">
    <property type="component" value="Unassembled WGS sequence"/>
</dbReference>
<evidence type="ECO:0000313" key="7">
    <source>
        <dbReference type="Proteomes" id="UP001521931"/>
    </source>
</evidence>
<sequence length="351" mass="37914">MAVDQVAHWQEVDVVEVDDAADGIRRVVLRYAEPQVARPGAHVDVRVPTPDRGTLTRSYSVVESLDGGRRLALSVHRSAASRGGSVAMHALVPGDRLRATQPLQNFPLGVGASRYVVLAGGIGITAVLSMARALRARRSDYDVHYVGRTRAAMAYVDQLAAEHGDRVRLAVDAEGTPLDVEGLLDDIAGDERAASTELYMCGPIRLMDAVRRGWERRGLPVTNLRFETFGNSGSWAPQDFVVRVPAAGVEVRVDASTTMLEALERAGVDMMWDCRKGECGLCQVKVTALDGQVDHRDVFLSADEKAGDDRLCACVSRAVAHGTPRIGDTDEPDDAPPRSPERPAVVTIETT</sequence>
<dbReference type="InterPro" id="IPR039261">
    <property type="entry name" value="FNR_nucleotide-bd"/>
</dbReference>
<name>A0ABS9PXW4_9MICO</name>
<dbReference type="SUPFAM" id="SSF63380">
    <property type="entry name" value="Riboflavin synthase domain-like"/>
    <property type="match status" value="1"/>
</dbReference>
<organism evidence="6 7">
    <name type="scientific">Arsenicicoccus bolidensis</name>
    <dbReference type="NCBI Taxonomy" id="229480"/>
    <lineage>
        <taxon>Bacteria</taxon>
        <taxon>Bacillati</taxon>
        <taxon>Actinomycetota</taxon>
        <taxon>Actinomycetes</taxon>
        <taxon>Micrococcales</taxon>
        <taxon>Intrasporangiaceae</taxon>
        <taxon>Arsenicicoccus</taxon>
    </lineage>
</organism>
<dbReference type="PRINTS" id="PR00409">
    <property type="entry name" value="PHDIOXRDTASE"/>
</dbReference>
<feature type="region of interest" description="Disordered" evidence="2">
    <location>
        <begin position="323"/>
        <end position="351"/>
    </location>
</feature>
<dbReference type="SUPFAM" id="SSF52343">
    <property type="entry name" value="Ferredoxin reductase-like, C-terminal NADP-linked domain"/>
    <property type="match status" value="1"/>
</dbReference>
<dbReference type="InterPro" id="IPR006058">
    <property type="entry name" value="2Fe2S_fd_BS"/>
</dbReference>
<dbReference type="SUPFAM" id="SSF54292">
    <property type="entry name" value="2Fe-2S ferredoxin-like"/>
    <property type="match status" value="1"/>
</dbReference>
<keyword evidence="3" id="KW-0472">Membrane</keyword>
<dbReference type="PROSITE" id="PS51085">
    <property type="entry name" value="2FE2S_FER_2"/>
    <property type="match status" value="1"/>
</dbReference>
<dbReference type="InterPro" id="IPR017938">
    <property type="entry name" value="Riboflavin_synthase-like_b-brl"/>
</dbReference>
<evidence type="ECO:0000256" key="3">
    <source>
        <dbReference type="SAM" id="Phobius"/>
    </source>
</evidence>
<gene>
    <name evidence="6" type="ORF">MHL29_00955</name>
</gene>
<dbReference type="InterPro" id="IPR001041">
    <property type="entry name" value="2Fe-2S_ferredoxin-type"/>
</dbReference>
<dbReference type="PANTHER" id="PTHR47354">
    <property type="entry name" value="NADH OXIDOREDUCTASE HCR"/>
    <property type="match status" value="1"/>
</dbReference>
<keyword evidence="7" id="KW-1185">Reference proteome</keyword>
<keyword evidence="3" id="KW-0812">Transmembrane</keyword>
<evidence type="ECO:0000256" key="2">
    <source>
        <dbReference type="SAM" id="MobiDB-lite"/>
    </source>
</evidence>
<dbReference type="InterPro" id="IPR012675">
    <property type="entry name" value="Beta-grasp_dom_sf"/>
</dbReference>